<reference evidence="3 4" key="1">
    <citation type="submission" date="2022-09" db="EMBL/GenBank/DDBJ databases">
        <title>Enrichment on poylsaccharides allowed isolation of novel metabolic and taxonomic groups of Haloarchaea.</title>
        <authorList>
            <person name="Sorokin D.Y."/>
            <person name="Elcheninov A.G."/>
            <person name="Khizhniak T.V."/>
            <person name="Kolganova T.V."/>
            <person name="Kublanov I.V."/>
        </authorList>
    </citation>
    <scope>NUCLEOTIDE SEQUENCE [LARGE SCALE GENOMIC DNA]</scope>
    <source>
        <strain evidence="3 4">AArc-curdl1</strain>
    </source>
</reference>
<dbReference type="Pfam" id="PF01546">
    <property type="entry name" value="Peptidase_M20"/>
    <property type="match status" value="1"/>
</dbReference>
<gene>
    <name evidence="3" type="ORF">OB919_05890</name>
</gene>
<dbReference type="Pfam" id="PF07687">
    <property type="entry name" value="M20_dimer"/>
    <property type="match status" value="1"/>
</dbReference>
<accession>A0AAP3E5G2</accession>
<dbReference type="PIRSF" id="PIRSF005962">
    <property type="entry name" value="Pept_M20D_amidohydro"/>
    <property type="match status" value="1"/>
</dbReference>
<comment type="cofactor">
    <cofactor evidence="1">
        <name>Mn(2+)</name>
        <dbReference type="ChEBI" id="CHEBI:29035"/>
    </cofactor>
    <text evidence="1">The Mn(2+) ion enhances activity.</text>
</comment>
<keyword evidence="1" id="KW-0464">Manganese</keyword>
<dbReference type="InterPro" id="IPR052030">
    <property type="entry name" value="Peptidase_M20/M20A_hydrolases"/>
</dbReference>
<dbReference type="GO" id="GO:0046657">
    <property type="term" value="P:folic acid catabolic process"/>
    <property type="evidence" value="ECO:0007669"/>
    <property type="project" value="TreeGrafter"/>
</dbReference>
<organism evidence="3 4">
    <name type="scientific">Natronosalvus hydrolyticus</name>
    <dbReference type="NCBI Taxonomy" id="2979988"/>
    <lineage>
        <taxon>Archaea</taxon>
        <taxon>Methanobacteriati</taxon>
        <taxon>Methanobacteriota</taxon>
        <taxon>Stenosarchaea group</taxon>
        <taxon>Halobacteria</taxon>
        <taxon>Halobacteriales</taxon>
        <taxon>Natrialbaceae</taxon>
        <taxon>Natronosalvus</taxon>
    </lineage>
</organism>
<dbReference type="SUPFAM" id="SSF55031">
    <property type="entry name" value="Bacterial exopeptidase dimerisation domain"/>
    <property type="match status" value="1"/>
</dbReference>
<evidence type="ECO:0000313" key="4">
    <source>
        <dbReference type="Proteomes" id="UP001321047"/>
    </source>
</evidence>
<evidence type="ECO:0000313" key="3">
    <source>
        <dbReference type="EMBL" id="MCU4751513.1"/>
    </source>
</evidence>
<dbReference type="RefSeq" id="WP_342807385.1">
    <property type="nucleotide sequence ID" value="NZ_JAOPJZ010000003.1"/>
</dbReference>
<comment type="caution">
    <text evidence="3">The sequence shown here is derived from an EMBL/GenBank/DDBJ whole genome shotgun (WGS) entry which is preliminary data.</text>
</comment>
<dbReference type="AlphaFoldDB" id="A0AAP3E5G2"/>
<feature type="binding site" evidence="1">
    <location>
        <position position="210"/>
    </location>
    <ligand>
        <name>Mn(2+)</name>
        <dbReference type="ChEBI" id="CHEBI:29035"/>
        <label>2</label>
    </ligand>
</feature>
<dbReference type="InterPro" id="IPR002933">
    <property type="entry name" value="Peptidase_M20"/>
</dbReference>
<protein>
    <submittedName>
        <fullName evidence="3">Amidohydrolase</fullName>
    </submittedName>
</protein>
<dbReference type="NCBIfam" id="TIGR01891">
    <property type="entry name" value="amidohydrolases"/>
    <property type="match status" value="1"/>
</dbReference>
<feature type="binding site" evidence="1">
    <location>
        <position position="186"/>
    </location>
    <ligand>
        <name>Mn(2+)</name>
        <dbReference type="ChEBI" id="CHEBI:29035"/>
        <label>2</label>
    </ligand>
</feature>
<dbReference type="PANTHER" id="PTHR30575">
    <property type="entry name" value="PEPTIDASE M20"/>
    <property type="match status" value="1"/>
</dbReference>
<keyword evidence="4" id="KW-1185">Reference proteome</keyword>
<dbReference type="Gene3D" id="3.40.630.10">
    <property type="entry name" value="Zn peptidases"/>
    <property type="match status" value="1"/>
</dbReference>
<dbReference type="GO" id="GO:0071713">
    <property type="term" value="F:para-aminobenzoyl-glutamate hydrolase activity"/>
    <property type="evidence" value="ECO:0007669"/>
    <property type="project" value="TreeGrafter"/>
</dbReference>
<feature type="binding site" evidence="1">
    <location>
        <position position="152"/>
    </location>
    <ligand>
        <name>Mn(2+)</name>
        <dbReference type="ChEBI" id="CHEBI:29035"/>
        <label>2</label>
    </ligand>
</feature>
<feature type="domain" description="Peptidase M20 dimerisation" evidence="2">
    <location>
        <begin position="233"/>
        <end position="324"/>
    </location>
</feature>
<dbReference type="EMBL" id="JAOPJZ010000003">
    <property type="protein sequence ID" value="MCU4751513.1"/>
    <property type="molecule type" value="Genomic_DNA"/>
</dbReference>
<dbReference type="InterPro" id="IPR011650">
    <property type="entry name" value="Peptidase_M20_dimer"/>
</dbReference>
<sequence length="436" mass="46952">MTRTVRDNLRAVRRQFHRYPEPGWREFYTTSLLVDELEGIDERSEAAGTGGIDDIAVGPAAMDPDARMAVPDDESLETWFERAQERGAREDVLEAARGGYTGVVARVRRGDGPSVGLRVDIDGLFVEEAEDEDHEPAAEGFRSEHEGVMHACGHDAHMTIGLAVLEGVLESDFGGTFTVFFQPAEEEAGGGKPMAEGPYADELDYLLAVHVGLGHPTGRVVAGIVKPLAMSHVEATILGESAHAGKEPNEGRNAIQAVATAVQNAYGIPRHGDGMTRVNVGQIEAGTASNVIAERADVVAEARGETTALMEYMKAELRRTFESAAAMHGCDLEFKVVSESPRADSDEALVEVVYDVATGIDGVDDPVRTAPFGASEDATFLMRRVQAAGGLAAYLIVGTDHPDSHHRPHFDVDERSLEIAADVLLESTRRLETAQR</sequence>
<dbReference type="PANTHER" id="PTHR30575:SF3">
    <property type="entry name" value="PEPTIDASE M20 DIMERISATION DOMAIN-CONTAINING PROTEIN"/>
    <property type="match status" value="1"/>
</dbReference>
<dbReference type="GO" id="GO:0046872">
    <property type="term" value="F:metal ion binding"/>
    <property type="evidence" value="ECO:0007669"/>
    <property type="project" value="UniProtKB-KW"/>
</dbReference>
<dbReference type="InterPro" id="IPR017439">
    <property type="entry name" value="Amidohydrolase"/>
</dbReference>
<evidence type="ECO:0000256" key="1">
    <source>
        <dbReference type="PIRSR" id="PIRSR005962-1"/>
    </source>
</evidence>
<evidence type="ECO:0000259" key="2">
    <source>
        <dbReference type="Pfam" id="PF07687"/>
    </source>
</evidence>
<proteinExistence type="predicted"/>
<dbReference type="GO" id="GO:0005737">
    <property type="term" value="C:cytoplasm"/>
    <property type="evidence" value="ECO:0007669"/>
    <property type="project" value="TreeGrafter"/>
</dbReference>
<dbReference type="Proteomes" id="UP001321047">
    <property type="component" value="Unassembled WGS sequence"/>
</dbReference>
<dbReference type="SUPFAM" id="SSF53187">
    <property type="entry name" value="Zn-dependent exopeptidases"/>
    <property type="match status" value="1"/>
</dbReference>
<dbReference type="GO" id="GO:0016805">
    <property type="term" value="F:dipeptidase activity"/>
    <property type="evidence" value="ECO:0007669"/>
    <property type="project" value="TreeGrafter"/>
</dbReference>
<feature type="binding site" evidence="1">
    <location>
        <position position="154"/>
    </location>
    <ligand>
        <name>Mn(2+)</name>
        <dbReference type="ChEBI" id="CHEBI:29035"/>
        <label>2</label>
    </ligand>
</feature>
<dbReference type="InterPro" id="IPR036264">
    <property type="entry name" value="Bact_exopeptidase_dim_dom"/>
</dbReference>
<keyword evidence="1" id="KW-0479">Metal-binding</keyword>
<feature type="binding site" evidence="1">
    <location>
        <position position="406"/>
    </location>
    <ligand>
        <name>Mn(2+)</name>
        <dbReference type="ChEBI" id="CHEBI:29035"/>
        <label>2</label>
    </ligand>
</feature>
<name>A0AAP3E5G2_9EURY</name>